<evidence type="ECO:0000256" key="5">
    <source>
        <dbReference type="ARBA" id="ARBA00022692"/>
    </source>
</evidence>
<reference evidence="17" key="1">
    <citation type="submission" date="2018-01" db="EMBL/GenBank/DDBJ databases">
        <authorList>
            <person name="Gaut B.S."/>
            <person name="Morton B.R."/>
            <person name="Clegg M.T."/>
            <person name="Duvall M.R."/>
        </authorList>
    </citation>
    <scope>NUCLEOTIDE SEQUENCE [LARGE SCALE GENOMIC DNA]</scope>
</reference>
<sequence length="390" mass="41693">MNKTKLALAVWGALAGFNAAAQTSSVTLYGVIDVPIEYVNRVASAQPTVVNGQPVFASTGGSRVSMLPLGGRSPSRWGLRGVEDLGGGNSAIFVLESGFTADSGAITSGRMFGRQSYVGLQSKTYGKLMFGRQYTSLFEGLSNFTPTRYASTYDPVAWQLGINYREDNTIKYLGAFGPVTVAAHYSFGVGVPLIGATPLAGGGAGETPGSFRDNNGYGAAVTYLNGTFGATLAYDEWHPAVTSGQQGVARKLGTAVSYASGPFKAMLGYRWAKTDFANGNTLARDDYYWAGINYDITRALELTLAYYYADFKSLRLGPTAASIAPANPWQTTLILDYRLSKRTDVYLATAYARNAGLNFDSTQTAFLFNYPSMAGQKGMFGVSTGIRHTF</sequence>
<keyword evidence="10" id="KW-0998">Cell outer membrane</keyword>
<dbReference type="EMBL" id="CP032518">
    <property type="protein sequence ID" value="QEZ42898.1"/>
    <property type="molecule type" value="Genomic_DNA"/>
</dbReference>
<dbReference type="EMBL" id="OGUS01000084">
    <property type="protein sequence ID" value="SPC07602.1"/>
    <property type="molecule type" value="Genomic_DNA"/>
</dbReference>
<dbReference type="Proteomes" id="UP000623307">
    <property type="component" value="Chromosome 1"/>
</dbReference>
<evidence type="ECO:0000313" key="17">
    <source>
        <dbReference type="Proteomes" id="UP000256862"/>
    </source>
</evidence>
<dbReference type="GO" id="GO:0046930">
    <property type="term" value="C:pore complex"/>
    <property type="evidence" value="ECO:0007669"/>
    <property type="project" value="UniProtKB-KW"/>
</dbReference>
<reference evidence="15 17" key="2">
    <citation type="submission" date="2018-01" db="EMBL/GenBank/DDBJ databases">
        <authorList>
            <person name="Clerissi C."/>
        </authorList>
    </citation>
    <scope>NUCLEOTIDE SEQUENCE</scope>
    <source>
        <strain evidence="15">Cupriavidus oxalaticus LMG 2235</strain>
        <plasmid evidence="17">co2235_mp</plasmid>
    </source>
</reference>
<evidence type="ECO:0000256" key="11">
    <source>
        <dbReference type="SAM" id="SignalP"/>
    </source>
</evidence>
<keyword evidence="5" id="KW-0812">Transmembrane</keyword>
<proteinExistence type="predicted"/>
<dbReference type="Gene3D" id="2.40.160.10">
    <property type="entry name" value="Porin"/>
    <property type="match status" value="1"/>
</dbReference>
<evidence type="ECO:0000313" key="15">
    <source>
        <dbReference type="EMBL" id="SPC07602.1"/>
    </source>
</evidence>
<dbReference type="InterPro" id="IPR050298">
    <property type="entry name" value="Gram-neg_bact_OMP"/>
</dbReference>
<dbReference type="InterPro" id="IPR023614">
    <property type="entry name" value="Porin_dom_sf"/>
</dbReference>
<dbReference type="GO" id="GO:0009279">
    <property type="term" value="C:cell outer membrane"/>
    <property type="evidence" value="ECO:0007669"/>
    <property type="project" value="UniProtKB-SubCell"/>
</dbReference>
<dbReference type="EMBL" id="CP069811">
    <property type="protein sequence ID" value="QRQ92409.1"/>
    <property type="molecule type" value="Genomic_DNA"/>
</dbReference>
<dbReference type="SUPFAM" id="SSF56935">
    <property type="entry name" value="Porins"/>
    <property type="match status" value="1"/>
</dbReference>
<evidence type="ECO:0000256" key="3">
    <source>
        <dbReference type="ARBA" id="ARBA00022448"/>
    </source>
</evidence>
<dbReference type="PANTHER" id="PTHR34501">
    <property type="entry name" value="PROTEIN YDDL-RELATED"/>
    <property type="match status" value="1"/>
</dbReference>
<keyword evidence="8" id="KW-0626">Porin</keyword>
<keyword evidence="19" id="KW-1185">Reference proteome</keyword>
<feature type="chain" id="PRO_5044585855" evidence="11">
    <location>
        <begin position="22"/>
        <end position="390"/>
    </location>
</feature>
<evidence type="ECO:0000313" key="18">
    <source>
        <dbReference type="Proteomes" id="UP000325743"/>
    </source>
</evidence>
<name>A0A375GQ50_9BURK</name>
<evidence type="ECO:0000256" key="8">
    <source>
        <dbReference type="ARBA" id="ARBA00023114"/>
    </source>
</evidence>
<reference evidence="14 19" key="4">
    <citation type="submission" date="2021-02" db="EMBL/GenBank/DDBJ databases">
        <title>Complete Genome Sequence of Cupriavidus oxalaticus Strain Ox1, a Soil Oxalate-Degrading Species.</title>
        <authorList>
            <person name="Palmieri F."/>
            <person name="Udriet P."/>
            <person name="Deuasquier M."/>
            <person name="Beaudoing E."/>
            <person name="Johnson S.L."/>
            <person name="Davenport K.W."/>
            <person name="Chain P.S."/>
            <person name="Bindschedler S."/>
            <person name="Junier P."/>
        </authorList>
    </citation>
    <scope>NUCLEOTIDE SEQUENCE [LARGE SCALE GENOMIC DNA]</scope>
    <source>
        <strain evidence="14 19">Ox1</strain>
    </source>
</reference>
<evidence type="ECO:0000256" key="2">
    <source>
        <dbReference type="ARBA" id="ARBA00011233"/>
    </source>
</evidence>
<dbReference type="PANTHER" id="PTHR34501:SF9">
    <property type="entry name" value="MAJOR OUTER MEMBRANE PROTEIN P.IA"/>
    <property type="match status" value="1"/>
</dbReference>
<evidence type="ECO:0000256" key="6">
    <source>
        <dbReference type="ARBA" id="ARBA00022729"/>
    </source>
</evidence>
<feature type="domain" description="Porin" evidence="12">
    <location>
        <begin position="7"/>
        <end position="355"/>
    </location>
</feature>
<keyword evidence="7" id="KW-0406">Ion transport</keyword>
<dbReference type="RefSeq" id="WP_063241432.1">
    <property type="nucleotide sequence ID" value="NZ_CP032518.1"/>
</dbReference>
<keyword evidence="4" id="KW-1134">Transmembrane beta strand</keyword>
<dbReference type="InterPro" id="IPR033900">
    <property type="entry name" value="Gram_neg_porin_domain"/>
</dbReference>
<dbReference type="GO" id="GO:0015288">
    <property type="term" value="F:porin activity"/>
    <property type="evidence" value="ECO:0007669"/>
    <property type="project" value="UniProtKB-KW"/>
</dbReference>
<dbReference type="Proteomes" id="UP000256862">
    <property type="component" value="Plasmid CO2235_mp"/>
</dbReference>
<comment type="subcellular location">
    <subcellularLocation>
        <location evidence="1">Cell outer membrane</location>
        <topology evidence="1">Multi-pass membrane protein</topology>
    </subcellularLocation>
</comment>
<evidence type="ECO:0000256" key="10">
    <source>
        <dbReference type="ARBA" id="ARBA00023237"/>
    </source>
</evidence>
<evidence type="ECO:0000313" key="13">
    <source>
        <dbReference type="EMBL" id="QEZ42898.1"/>
    </source>
</evidence>
<evidence type="ECO:0000256" key="7">
    <source>
        <dbReference type="ARBA" id="ARBA00023065"/>
    </source>
</evidence>
<dbReference type="Proteomes" id="UP000325743">
    <property type="component" value="Chromosome 1"/>
</dbReference>
<dbReference type="AlphaFoldDB" id="A0A375GQ50"/>
<evidence type="ECO:0000313" key="14">
    <source>
        <dbReference type="EMBL" id="QRQ92409.1"/>
    </source>
</evidence>
<dbReference type="OrthoDB" id="6975458at2"/>
<evidence type="ECO:0000256" key="1">
    <source>
        <dbReference type="ARBA" id="ARBA00004571"/>
    </source>
</evidence>
<dbReference type="Pfam" id="PF13609">
    <property type="entry name" value="Porin_4"/>
    <property type="match status" value="1"/>
</dbReference>
<evidence type="ECO:0000256" key="9">
    <source>
        <dbReference type="ARBA" id="ARBA00023136"/>
    </source>
</evidence>
<accession>A0A375GQ50</accession>
<protein>
    <submittedName>
        <fullName evidence="13 15">Porin</fullName>
    </submittedName>
</protein>
<comment type="subunit">
    <text evidence="2">Homotrimer.</text>
</comment>
<evidence type="ECO:0000259" key="12">
    <source>
        <dbReference type="Pfam" id="PF13609"/>
    </source>
</evidence>
<keyword evidence="3" id="KW-0813">Transport</keyword>
<feature type="signal peptide" evidence="11">
    <location>
        <begin position="1"/>
        <end position="21"/>
    </location>
</feature>
<evidence type="ECO:0000313" key="16">
    <source>
        <dbReference type="EMBL" id="SPC24605.1"/>
    </source>
</evidence>
<keyword evidence="6 11" id="KW-0732">Signal</keyword>
<gene>
    <name evidence="16" type="ORF">CO2235_MP80446</name>
    <name evidence="15" type="ORF">CO2235_U770044</name>
    <name evidence="13" type="ORF">D2917_00705</name>
    <name evidence="14" type="ORF">JTE92_05810</name>
</gene>
<dbReference type="EMBL" id="OGUS01000143">
    <property type="protein sequence ID" value="SPC24605.1"/>
    <property type="molecule type" value="Genomic_DNA"/>
</dbReference>
<dbReference type="GO" id="GO:0006811">
    <property type="term" value="P:monoatomic ion transport"/>
    <property type="evidence" value="ECO:0007669"/>
    <property type="project" value="UniProtKB-KW"/>
</dbReference>
<reference evidence="13 18" key="3">
    <citation type="submission" date="2018-09" db="EMBL/GenBank/DDBJ databases">
        <title>Complete genome sequence of Cupriavidus oxalaticus T2, a bacterium capable of phenol tolerance and degradation.</title>
        <authorList>
            <person name="Yan J."/>
        </authorList>
    </citation>
    <scope>NUCLEOTIDE SEQUENCE [LARGE SCALE GENOMIC DNA]</scope>
    <source>
        <strain evidence="13 18">T2</strain>
    </source>
</reference>
<keyword evidence="9" id="KW-0472">Membrane</keyword>
<geneLocation type="plasmid" evidence="17">
    <name>co2235_mp</name>
</geneLocation>
<organism evidence="15 17">
    <name type="scientific">Cupriavidus oxalaticus</name>
    <dbReference type="NCBI Taxonomy" id="96344"/>
    <lineage>
        <taxon>Bacteria</taxon>
        <taxon>Pseudomonadati</taxon>
        <taxon>Pseudomonadota</taxon>
        <taxon>Betaproteobacteria</taxon>
        <taxon>Burkholderiales</taxon>
        <taxon>Burkholderiaceae</taxon>
        <taxon>Cupriavidus</taxon>
    </lineage>
</organism>
<dbReference type="CDD" id="cd00342">
    <property type="entry name" value="gram_neg_porins"/>
    <property type="match status" value="1"/>
</dbReference>
<dbReference type="GeneID" id="303489025"/>
<evidence type="ECO:0000256" key="4">
    <source>
        <dbReference type="ARBA" id="ARBA00022452"/>
    </source>
</evidence>
<evidence type="ECO:0000313" key="19">
    <source>
        <dbReference type="Proteomes" id="UP000623307"/>
    </source>
</evidence>